<dbReference type="OrthoDB" id="998887at2759"/>
<dbReference type="SUPFAM" id="SSF53098">
    <property type="entry name" value="Ribonuclease H-like"/>
    <property type="match status" value="1"/>
</dbReference>
<dbReference type="GeneID" id="113736055"/>
<dbReference type="RefSeq" id="XP_027118809.1">
    <property type="nucleotide sequence ID" value="XM_027263008.1"/>
</dbReference>
<dbReference type="InterPro" id="IPR036397">
    <property type="entry name" value="RNaseH_sf"/>
</dbReference>
<dbReference type="InterPro" id="IPR012337">
    <property type="entry name" value="RNaseH-like_sf"/>
</dbReference>
<dbReference type="Pfam" id="PF13456">
    <property type="entry name" value="RVT_3"/>
    <property type="match status" value="1"/>
</dbReference>
<evidence type="ECO:0000313" key="3">
    <source>
        <dbReference type="RefSeq" id="XP_027118809.1"/>
    </source>
</evidence>
<dbReference type="Proteomes" id="UP001652660">
    <property type="component" value="Chromosome 3c"/>
</dbReference>
<organism evidence="2 3">
    <name type="scientific">Coffea arabica</name>
    <name type="common">Arabian coffee</name>
    <dbReference type="NCBI Taxonomy" id="13443"/>
    <lineage>
        <taxon>Eukaryota</taxon>
        <taxon>Viridiplantae</taxon>
        <taxon>Streptophyta</taxon>
        <taxon>Embryophyta</taxon>
        <taxon>Tracheophyta</taxon>
        <taxon>Spermatophyta</taxon>
        <taxon>Magnoliopsida</taxon>
        <taxon>eudicotyledons</taxon>
        <taxon>Gunneridae</taxon>
        <taxon>Pentapetalae</taxon>
        <taxon>asterids</taxon>
        <taxon>lamiids</taxon>
        <taxon>Gentianales</taxon>
        <taxon>Rubiaceae</taxon>
        <taxon>Ixoroideae</taxon>
        <taxon>Gardenieae complex</taxon>
        <taxon>Bertiereae - Coffeeae clade</taxon>
        <taxon>Coffeeae</taxon>
        <taxon>Coffea</taxon>
    </lineage>
</organism>
<keyword evidence="2" id="KW-1185">Reference proteome</keyword>
<dbReference type="PANTHER" id="PTHR47074">
    <property type="entry name" value="BNAC02G40300D PROTEIN"/>
    <property type="match status" value="1"/>
</dbReference>
<feature type="domain" description="RNase H type-1" evidence="1">
    <location>
        <begin position="2"/>
        <end position="123"/>
    </location>
</feature>
<evidence type="ECO:0000259" key="1">
    <source>
        <dbReference type="Pfam" id="PF13456"/>
    </source>
</evidence>
<dbReference type="AlphaFoldDB" id="A0A6P6WTW0"/>
<name>A0A6P6WTW0_COFAR</name>
<gene>
    <name evidence="3" type="primary">LOC113736055</name>
</gene>
<accession>A0A6P6WTW0</accession>
<sequence length="138" mass="15649">MNYDAALHQKTDKAGWGMVVRNWQGKVLGAWAVPNTSCSNPKLEEAIALRIAMLVAKQQGWRRMEFEIDCMQVVNGINREEDDVIISTVASNIRKLKSNFGECCFTFIRRINNFVSHTLAKMAINLKGSAEWKDDFPV</sequence>
<dbReference type="InterPro" id="IPR002156">
    <property type="entry name" value="RNaseH_domain"/>
</dbReference>
<proteinExistence type="predicted"/>
<dbReference type="Gene3D" id="3.30.420.10">
    <property type="entry name" value="Ribonuclease H-like superfamily/Ribonuclease H"/>
    <property type="match status" value="1"/>
</dbReference>
<dbReference type="InterPro" id="IPR052929">
    <property type="entry name" value="RNase_H-like_EbsB-rel"/>
</dbReference>
<dbReference type="GO" id="GO:0004523">
    <property type="term" value="F:RNA-DNA hybrid ribonuclease activity"/>
    <property type="evidence" value="ECO:0007669"/>
    <property type="project" value="InterPro"/>
</dbReference>
<dbReference type="CDD" id="cd06222">
    <property type="entry name" value="RNase_H_like"/>
    <property type="match status" value="1"/>
</dbReference>
<dbReference type="InterPro" id="IPR044730">
    <property type="entry name" value="RNase_H-like_dom_plant"/>
</dbReference>
<reference evidence="2" key="1">
    <citation type="journal article" date="2025" name="Foods">
        <title>Unveiling the Microbial Signatures of Arabica Coffee Cherries: Insights into Ripeness Specific Diversity, Functional Traits, and Implications for Quality and Safety.</title>
        <authorList>
            <consortium name="RefSeq"/>
            <person name="Tenea G.N."/>
            <person name="Cifuentes V."/>
            <person name="Reyes P."/>
            <person name="Cevallos-Vallejos M."/>
        </authorList>
    </citation>
    <scope>NUCLEOTIDE SEQUENCE [LARGE SCALE GENOMIC DNA]</scope>
</reference>
<reference evidence="3" key="2">
    <citation type="submission" date="2025-08" db="UniProtKB">
        <authorList>
            <consortium name="RefSeq"/>
        </authorList>
    </citation>
    <scope>IDENTIFICATION</scope>
    <source>
        <tissue evidence="3">Leaves</tissue>
    </source>
</reference>
<dbReference type="PANTHER" id="PTHR47074:SF48">
    <property type="entry name" value="POLYNUCLEOTIDYL TRANSFERASE, RIBONUCLEASE H-LIKE SUPERFAMILY PROTEIN"/>
    <property type="match status" value="1"/>
</dbReference>
<evidence type="ECO:0000313" key="2">
    <source>
        <dbReference type="Proteomes" id="UP001652660"/>
    </source>
</evidence>
<protein>
    <recommendedName>
        <fullName evidence="1">RNase H type-1 domain-containing protein</fullName>
    </recommendedName>
</protein>
<dbReference type="GO" id="GO:0003676">
    <property type="term" value="F:nucleic acid binding"/>
    <property type="evidence" value="ECO:0007669"/>
    <property type="project" value="InterPro"/>
</dbReference>